<evidence type="ECO:0000313" key="2">
    <source>
        <dbReference type="EMBL" id="MRW87497.1"/>
    </source>
</evidence>
<name>A0A844D352_9BURK</name>
<dbReference type="Proteomes" id="UP000439986">
    <property type="component" value="Unassembled WGS sequence"/>
</dbReference>
<proteinExistence type="predicted"/>
<accession>A0A844D352</accession>
<feature type="signal peptide" evidence="1">
    <location>
        <begin position="1"/>
        <end position="21"/>
    </location>
</feature>
<reference evidence="2 3" key="1">
    <citation type="submission" date="2019-11" db="EMBL/GenBank/DDBJ databases">
        <title>Novel species isolated from a subtropical stream in China.</title>
        <authorList>
            <person name="Lu H."/>
        </authorList>
    </citation>
    <scope>NUCLEOTIDE SEQUENCE [LARGE SCALE GENOMIC DNA]</scope>
    <source>
        <strain evidence="2 3">FT26W</strain>
    </source>
</reference>
<keyword evidence="1" id="KW-0732">Signal</keyword>
<gene>
    <name evidence="2" type="ORF">GJ698_25840</name>
</gene>
<comment type="caution">
    <text evidence="2">The sequence shown here is derived from an EMBL/GenBank/DDBJ whole genome shotgun (WGS) entry which is preliminary data.</text>
</comment>
<dbReference type="AlphaFoldDB" id="A0A844D352"/>
<sequence>MTIKRTFAVLCFILPCALARAGNHESVPAPAPAVGDSWTYQYTDVWKGAKGNVNRMEVASIDEAGVHMAIKRAASGALISTQLFSPDMNPVERGGMHFSPSFTRFAFPMAPGAEWSSDVVGDNSKAGKQQRYAIKGKVLDWEKVRVPAGEFEALKIVVEAQYADANDATRGGGKLTETVWFVPALNNYVKLDYQDADAQGRLYSRDSWELMSFGHKTTTPPMAAVAPPNHR</sequence>
<evidence type="ECO:0000256" key="1">
    <source>
        <dbReference type="SAM" id="SignalP"/>
    </source>
</evidence>
<organism evidence="2 3">
    <name type="scientific">Duganella aquatilis</name>
    <dbReference type="NCBI Taxonomy" id="2666082"/>
    <lineage>
        <taxon>Bacteria</taxon>
        <taxon>Pseudomonadati</taxon>
        <taxon>Pseudomonadota</taxon>
        <taxon>Betaproteobacteria</taxon>
        <taxon>Burkholderiales</taxon>
        <taxon>Oxalobacteraceae</taxon>
        <taxon>Telluria group</taxon>
        <taxon>Duganella</taxon>
    </lineage>
</organism>
<dbReference type="EMBL" id="WKJL01000028">
    <property type="protein sequence ID" value="MRW87497.1"/>
    <property type="molecule type" value="Genomic_DNA"/>
</dbReference>
<keyword evidence="3" id="KW-1185">Reference proteome</keyword>
<dbReference type="Gene3D" id="2.40.360.20">
    <property type="match status" value="1"/>
</dbReference>
<evidence type="ECO:0000313" key="3">
    <source>
        <dbReference type="Proteomes" id="UP000439986"/>
    </source>
</evidence>
<evidence type="ECO:0008006" key="4">
    <source>
        <dbReference type="Google" id="ProtNLM"/>
    </source>
</evidence>
<dbReference type="RefSeq" id="WP_154360740.1">
    <property type="nucleotide sequence ID" value="NZ_WKJL01000028.1"/>
</dbReference>
<protein>
    <recommendedName>
        <fullName evidence="4">DUF3108 domain-containing protein</fullName>
    </recommendedName>
</protein>
<feature type="chain" id="PRO_5032661594" description="DUF3108 domain-containing protein" evidence="1">
    <location>
        <begin position="22"/>
        <end position="231"/>
    </location>
</feature>